<dbReference type="InterPro" id="IPR017981">
    <property type="entry name" value="GPCR_2-like_7TM"/>
</dbReference>
<dbReference type="InterPro" id="IPR008078">
    <property type="entry name" value="GPCR_2_Ig-hepta-like_rcpt"/>
</dbReference>
<dbReference type="PRINTS" id="PR00249">
    <property type="entry name" value="GPCRSECRETIN"/>
</dbReference>
<keyword evidence="8" id="KW-1015">Disulfide bond</keyword>
<dbReference type="InterPro" id="IPR051587">
    <property type="entry name" value="Adhesion_GPCR"/>
</dbReference>
<evidence type="ECO:0000259" key="14">
    <source>
        <dbReference type="PROSITE" id="PS50261"/>
    </source>
</evidence>
<feature type="region of interest" description="Disordered" evidence="10">
    <location>
        <begin position="1288"/>
        <end position="1316"/>
    </location>
</feature>
<evidence type="ECO:0000259" key="12">
    <source>
        <dbReference type="PROSITE" id="PS50024"/>
    </source>
</evidence>
<name>A0AAV7RBJ4_PLEWA</name>
<dbReference type="InterPro" id="IPR000203">
    <property type="entry name" value="GPS"/>
</dbReference>
<dbReference type="CDD" id="cd15932">
    <property type="entry name" value="7tmB2_GPR116-like_Adhesion_VI"/>
    <property type="match status" value="1"/>
</dbReference>
<evidence type="ECO:0000259" key="15">
    <source>
        <dbReference type="PROSITE" id="PS50835"/>
    </source>
</evidence>
<dbReference type="PROSITE" id="PS50024">
    <property type="entry name" value="SEA"/>
    <property type="match status" value="1"/>
</dbReference>
<dbReference type="GO" id="GO:0004930">
    <property type="term" value="F:G protein-coupled receptor activity"/>
    <property type="evidence" value="ECO:0007669"/>
    <property type="project" value="InterPro"/>
</dbReference>
<dbReference type="PANTHER" id="PTHR45813">
    <property type="entry name" value="IG-LIKE DOMAIN-CONTAINING PROTEIN"/>
    <property type="match status" value="1"/>
</dbReference>
<keyword evidence="17" id="KW-1185">Reference proteome</keyword>
<dbReference type="Pfam" id="PF00002">
    <property type="entry name" value="7tm_2"/>
    <property type="match status" value="1"/>
</dbReference>
<dbReference type="PROSITE" id="PS50261">
    <property type="entry name" value="G_PROTEIN_RECEP_F2_4"/>
    <property type="match status" value="1"/>
</dbReference>
<evidence type="ECO:0000256" key="7">
    <source>
        <dbReference type="ARBA" id="ARBA00023136"/>
    </source>
</evidence>
<keyword evidence="5" id="KW-0732">Signal</keyword>
<evidence type="ECO:0008006" key="18">
    <source>
        <dbReference type="Google" id="ProtNLM"/>
    </source>
</evidence>
<evidence type="ECO:0000256" key="2">
    <source>
        <dbReference type="ARBA" id="ARBA00007343"/>
    </source>
</evidence>
<dbReference type="Gene3D" id="1.20.1070.10">
    <property type="entry name" value="Rhodopsin 7-helix transmembrane proteins"/>
    <property type="match status" value="1"/>
</dbReference>
<keyword evidence="7 11" id="KW-0472">Membrane</keyword>
<dbReference type="InterPro" id="IPR000082">
    <property type="entry name" value="SEA_dom"/>
</dbReference>
<sequence>MSAAASGFWLCHRCPRSRPMQPLDALCTVPGPGQNETLSSQRTNSQDPRKTYIGNNIENTFSKSLSRHKRADTASQYIIDIEVTVLNSSFINALRTLANELELPIEVMLNGTHLNITSLEVTAVCTAKERAVSCSCESGYVWPSNVCPASPTCVSSSTTCDCLTTYPSQGCERYQPPGPTVTRKMTMRIQKEYDLNMANPSSKEYQELKKLLNDSYLVAYRSLSDFQYANVTGFRNGSIIVDYIIVAGQVSDSNITSANSEVVSYLRAQNVTVDTSGFKTIVDDKTSFTALPVTVFQGDAVNLTCTTTSSSTAITWSHNGTKVTANGYKYVSSNIYSDGTSISTLTISQLGLSDGGSYTCSLDDGLNLYVQSTHLVVQLLTVHSNANIVCGNDKVDVFKCCTDGNIGSLKATCSVGAGGISGDTTPYTSCVAYSIQPDVSKCPFGSTVANYNCECHTGSGAKEERTIPVTFTRAVSIEIIPPTVQISTSLTFNLTCSTNATGDGTISWWIGREVDGKFYTVTGTSSVLRATATMDWEGSIYCVFTQNNNVYNQINASATIEVVDLPTKDSIIIDPIQKSVHCNSTSIPAVPIKCCYEGAGKYDVAFRTPDTVPAKQEGTCYRLDYRHSTCPAERDTVGIYCKFTNTLKSEVSSKEIQLVYFTAKETEVTCRHKDLGEGTEGATAVIQCNRVIPSTVGSINYTCKKDGWSKTESNCVSSVINDRVLQLEVLLKGPNFQQQIPNYLANLSSTVIGIKENVSSSHADIVAILDILQTVSDTVNTVAEDSMKNVIDIVSVIVESRTAWEDLRPAEKITKSSRLLRATETFAKKLEIVNNSIDIEAESRNISVKGANITADNGIYNTKFNFSDAAGDVLIPSGFLSIDTTVVTIAYNSLVDILPGDNNNTEVNSLVMSTVLNKNISKNDFKIVMTFPVFNRSLVEARCVYWNFSQANGTGGWDTRGCQANGTGNAVTCTCDHLTSFSILMSSSNKFTKSDRDMLNYITYIGVGISLASLFLCIVIEALVWKSVTKNKTSYMRHVCLVNIAVSLLIADIWFLVGARMSDILEEAAKNNTFTNAGDACVAATFFTQFFYLSLFFWMLTMGLILFYRMVYVFHDMSKSTMMAISFCLGYGCPLIISVITVAVTQPRNLYREELTCWLNFTSTKAFLAFVVPALIIVGANFIILIVVMVKLLRPSVGDKPKKEEKSTLIKIAKSVAVLTPLLGLTWGFGIGTMSSGDKVIHGIFAALNSLQGLFILVFATLWDSKVREALLHRFSLSSWASQQTKSTKTTTLSSSRTRSSKPNMKPKIKMPSLPKPGYNIFGNRGRYSLSSAFKSTSLEEGSYYSTLD</sequence>
<keyword evidence="9" id="KW-0325">Glycoprotein</keyword>
<dbReference type="EMBL" id="JANPWB010000009">
    <property type="protein sequence ID" value="KAJ1149197.1"/>
    <property type="molecule type" value="Genomic_DNA"/>
</dbReference>
<comment type="similarity">
    <text evidence="2">Belongs to the G-protein coupled receptor 2 family. Adhesion G-protein coupled receptor (ADGR) subfamily.</text>
</comment>
<reference evidence="16" key="1">
    <citation type="journal article" date="2022" name="bioRxiv">
        <title>Sequencing and chromosome-scale assembly of the giantPleurodeles waltlgenome.</title>
        <authorList>
            <person name="Brown T."/>
            <person name="Elewa A."/>
            <person name="Iarovenko S."/>
            <person name="Subramanian E."/>
            <person name="Araus A.J."/>
            <person name="Petzold A."/>
            <person name="Susuki M."/>
            <person name="Suzuki K.-i.T."/>
            <person name="Hayashi T."/>
            <person name="Toyoda A."/>
            <person name="Oliveira C."/>
            <person name="Osipova E."/>
            <person name="Leigh N.D."/>
            <person name="Simon A."/>
            <person name="Yun M.H."/>
        </authorList>
    </citation>
    <scope>NUCLEOTIDE SEQUENCE</scope>
    <source>
        <strain evidence="16">20211129_DDA</strain>
        <tissue evidence="16">Liver</tissue>
    </source>
</reference>
<dbReference type="GO" id="GO:0007166">
    <property type="term" value="P:cell surface receptor signaling pathway"/>
    <property type="evidence" value="ECO:0007669"/>
    <property type="project" value="InterPro"/>
</dbReference>
<feature type="compositionally biased region" description="Low complexity" evidence="10">
    <location>
        <begin position="1288"/>
        <end position="1298"/>
    </location>
</feature>
<dbReference type="FunFam" id="1.20.1070.10:FF:000058">
    <property type="entry name" value="Adhesion G protein-coupled receptor F5"/>
    <property type="match status" value="1"/>
</dbReference>
<feature type="domain" description="SEA" evidence="12">
    <location>
        <begin position="179"/>
        <end position="293"/>
    </location>
</feature>
<evidence type="ECO:0000256" key="8">
    <source>
        <dbReference type="ARBA" id="ARBA00023157"/>
    </source>
</evidence>
<feature type="domain" description="Ig-like" evidence="15">
    <location>
        <begin position="286"/>
        <end position="376"/>
    </location>
</feature>
<feature type="domain" description="GAIN-B" evidence="13">
    <location>
        <begin position="835"/>
        <end position="991"/>
    </location>
</feature>
<evidence type="ECO:0000256" key="6">
    <source>
        <dbReference type="ARBA" id="ARBA00022989"/>
    </source>
</evidence>
<comment type="caution">
    <text evidence="16">The sequence shown here is derived from an EMBL/GenBank/DDBJ whole genome shotgun (WGS) entry which is preliminary data.</text>
</comment>
<dbReference type="Pfam" id="PF01825">
    <property type="entry name" value="GPS"/>
    <property type="match status" value="1"/>
</dbReference>
<feature type="transmembrane region" description="Helical" evidence="11">
    <location>
        <begin position="1212"/>
        <end position="1234"/>
    </location>
</feature>
<dbReference type="SMART" id="SM00303">
    <property type="entry name" value="GPS"/>
    <property type="match status" value="1"/>
</dbReference>
<feature type="transmembrane region" description="Helical" evidence="11">
    <location>
        <begin position="1001"/>
        <end position="1023"/>
    </location>
</feature>
<dbReference type="SUPFAM" id="SSF82671">
    <property type="entry name" value="SEA domain"/>
    <property type="match status" value="1"/>
</dbReference>
<gene>
    <name evidence="16" type="ORF">NDU88_002012</name>
</gene>
<evidence type="ECO:0000256" key="3">
    <source>
        <dbReference type="ARBA" id="ARBA00022475"/>
    </source>
</evidence>
<dbReference type="SMART" id="SM00408">
    <property type="entry name" value="IGc2"/>
    <property type="match status" value="1"/>
</dbReference>
<feature type="transmembrane region" description="Helical" evidence="11">
    <location>
        <begin position="1166"/>
        <end position="1192"/>
    </location>
</feature>
<evidence type="ECO:0000256" key="10">
    <source>
        <dbReference type="SAM" id="MobiDB-lite"/>
    </source>
</evidence>
<dbReference type="InterPro" id="IPR000832">
    <property type="entry name" value="GPCR_2_secretin-like"/>
</dbReference>
<protein>
    <recommendedName>
        <fullName evidence="18">Adhesion G protein-coupled receptor F5-like</fullName>
    </recommendedName>
</protein>
<dbReference type="InterPro" id="IPR003599">
    <property type="entry name" value="Ig_sub"/>
</dbReference>
<dbReference type="PROSITE" id="PS50221">
    <property type="entry name" value="GAIN_B"/>
    <property type="match status" value="1"/>
</dbReference>
<evidence type="ECO:0000256" key="1">
    <source>
        <dbReference type="ARBA" id="ARBA00004651"/>
    </source>
</evidence>
<feature type="transmembrane region" description="Helical" evidence="11">
    <location>
        <begin position="1035"/>
        <end position="1057"/>
    </location>
</feature>
<dbReference type="InterPro" id="IPR057244">
    <property type="entry name" value="GAIN_B"/>
</dbReference>
<evidence type="ECO:0000256" key="5">
    <source>
        <dbReference type="ARBA" id="ARBA00022729"/>
    </source>
</evidence>
<feature type="transmembrane region" description="Helical" evidence="11">
    <location>
        <begin position="1090"/>
        <end position="1111"/>
    </location>
</feature>
<dbReference type="PROSITE" id="PS50835">
    <property type="entry name" value="IG_LIKE"/>
    <property type="match status" value="1"/>
</dbReference>
<dbReference type="Gene3D" id="2.60.40.10">
    <property type="entry name" value="Immunoglobulins"/>
    <property type="match status" value="1"/>
</dbReference>
<evidence type="ECO:0000259" key="13">
    <source>
        <dbReference type="PROSITE" id="PS50221"/>
    </source>
</evidence>
<dbReference type="Pfam" id="PF13927">
    <property type="entry name" value="Ig_3"/>
    <property type="match status" value="1"/>
</dbReference>
<dbReference type="InterPro" id="IPR003598">
    <property type="entry name" value="Ig_sub2"/>
</dbReference>
<proteinExistence type="inferred from homology"/>
<feature type="domain" description="G-protein coupled receptors family 2 profile 2" evidence="14">
    <location>
        <begin position="999"/>
        <end position="1264"/>
    </location>
</feature>
<dbReference type="SUPFAM" id="SSF48726">
    <property type="entry name" value="Immunoglobulin"/>
    <property type="match status" value="1"/>
</dbReference>
<keyword evidence="3" id="KW-1003">Cell membrane</keyword>
<evidence type="ECO:0000256" key="9">
    <source>
        <dbReference type="ARBA" id="ARBA00023180"/>
    </source>
</evidence>
<dbReference type="GO" id="GO:0007189">
    <property type="term" value="P:adenylate cyclase-activating G protein-coupled receptor signaling pathway"/>
    <property type="evidence" value="ECO:0007669"/>
    <property type="project" value="TreeGrafter"/>
</dbReference>
<feature type="transmembrane region" description="Helical" evidence="11">
    <location>
        <begin position="1123"/>
        <end position="1146"/>
    </location>
</feature>
<accession>A0AAV7RBJ4</accession>
<comment type="subcellular location">
    <subcellularLocation>
        <location evidence="1">Cell membrane</location>
        <topology evidence="1">Multi-pass membrane protein</topology>
    </subcellularLocation>
</comment>
<dbReference type="InterPro" id="IPR013783">
    <property type="entry name" value="Ig-like_fold"/>
</dbReference>
<dbReference type="Gene3D" id="3.30.70.960">
    <property type="entry name" value="SEA domain"/>
    <property type="match status" value="1"/>
</dbReference>
<dbReference type="PRINTS" id="PR01695">
    <property type="entry name" value="IGHEPTARCPTR"/>
</dbReference>
<dbReference type="Proteomes" id="UP001066276">
    <property type="component" value="Chromosome 5"/>
</dbReference>
<dbReference type="InterPro" id="IPR036179">
    <property type="entry name" value="Ig-like_dom_sf"/>
</dbReference>
<organism evidence="16 17">
    <name type="scientific">Pleurodeles waltl</name>
    <name type="common">Iberian ribbed newt</name>
    <dbReference type="NCBI Taxonomy" id="8319"/>
    <lineage>
        <taxon>Eukaryota</taxon>
        <taxon>Metazoa</taxon>
        <taxon>Chordata</taxon>
        <taxon>Craniata</taxon>
        <taxon>Vertebrata</taxon>
        <taxon>Euteleostomi</taxon>
        <taxon>Amphibia</taxon>
        <taxon>Batrachia</taxon>
        <taxon>Caudata</taxon>
        <taxon>Salamandroidea</taxon>
        <taxon>Salamandridae</taxon>
        <taxon>Pleurodelinae</taxon>
        <taxon>Pleurodeles</taxon>
    </lineage>
</organism>
<dbReference type="InterPro" id="IPR007110">
    <property type="entry name" value="Ig-like_dom"/>
</dbReference>
<dbReference type="Gene3D" id="2.60.220.50">
    <property type="match status" value="1"/>
</dbReference>
<dbReference type="Pfam" id="PF25387">
    <property type="entry name" value="ADGRF3_N"/>
    <property type="match status" value="1"/>
</dbReference>
<dbReference type="GO" id="GO:0005886">
    <property type="term" value="C:plasma membrane"/>
    <property type="evidence" value="ECO:0007669"/>
    <property type="project" value="UniProtKB-SubCell"/>
</dbReference>
<evidence type="ECO:0000313" key="16">
    <source>
        <dbReference type="EMBL" id="KAJ1149197.1"/>
    </source>
</evidence>
<evidence type="ECO:0000256" key="4">
    <source>
        <dbReference type="ARBA" id="ARBA00022692"/>
    </source>
</evidence>
<dbReference type="InterPro" id="IPR057400">
    <property type="entry name" value="ADGRF3/5_N"/>
</dbReference>
<dbReference type="InterPro" id="IPR036364">
    <property type="entry name" value="SEA_dom_sf"/>
</dbReference>
<keyword evidence="6 11" id="KW-1133">Transmembrane helix</keyword>
<feature type="transmembrane region" description="Helical" evidence="11">
    <location>
        <begin position="1240"/>
        <end position="1263"/>
    </location>
</feature>
<dbReference type="SUPFAM" id="SSF81321">
    <property type="entry name" value="Family A G protein-coupled receptor-like"/>
    <property type="match status" value="1"/>
</dbReference>
<keyword evidence="4 11" id="KW-0812">Transmembrane</keyword>
<dbReference type="PANTHER" id="PTHR45813:SF4">
    <property type="entry name" value="ADHESION G PROTEIN-COUPLED RECEPTOR F5"/>
    <property type="match status" value="1"/>
</dbReference>
<dbReference type="Pfam" id="PF01390">
    <property type="entry name" value="SEA"/>
    <property type="match status" value="1"/>
</dbReference>
<evidence type="ECO:0000256" key="11">
    <source>
        <dbReference type="SAM" id="Phobius"/>
    </source>
</evidence>
<dbReference type="InterPro" id="IPR046338">
    <property type="entry name" value="GAIN_dom_sf"/>
</dbReference>
<evidence type="ECO:0000313" key="17">
    <source>
        <dbReference type="Proteomes" id="UP001066276"/>
    </source>
</evidence>
<dbReference type="SMART" id="SM00409">
    <property type="entry name" value="IG"/>
    <property type="match status" value="2"/>
</dbReference>